<keyword evidence="1" id="KW-0472">Membrane</keyword>
<keyword evidence="1" id="KW-1133">Transmembrane helix</keyword>
<reference evidence="2 3" key="1">
    <citation type="submission" date="2016-11" db="EMBL/GenBank/DDBJ databases">
        <authorList>
            <person name="Jaros S."/>
            <person name="Januszkiewicz K."/>
            <person name="Wedrychowicz H."/>
        </authorList>
    </citation>
    <scope>NUCLEOTIDE SEQUENCE [LARGE SCALE GENOMIC DNA]</scope>
    <source>
        <strain evidence="2 3">DSM 29589</strain>
    </source>
</reference>
<protein>
    <submittedName>
        <fullName evidence="2">Uncharacterized protein</fullName>
    </submittedName>
</protein>
<proteinExistence type="predicted"/>
<dbReference type="RefSeq" id="WP_073036282.1">
    <property type="nucleotide sequence ID" value="NZ_BMLR01000008.1"/>
</dbReference>
<keyword evidence="3" id="KW-1185">Reference proteome</keyword>
<dbReference type="AlphaFoldDB" id="A0A1M7HCK8"/>
<accession>A0A1M7HCK8</accession>
<gene>
    <name evidence="2" type="ORF">SAMN05444398_11284</name>
</gene>
<name>A0A1M7HCK8_9RHOB</name>
<feature type="transmembrane region" description="Helical" evidence="1">
    <location>
        <begin position="78"/>
        <end position="98"/>
    </location>
</feature>
<dbReference type="EMBL" id="FRBR01000012">
    <property type="protein sequence ID" value="SHM26158.1"/>
    <property type="molecule type" value="Genomic_DNA"/>
</dbReference>
<evidence type="ECO:0000313" key="2">
    <source>
        <dbReference type="EMBL" id="SHM26158.1"/>
    </source>
</evidence>
<feature type="transmembrane region" description="Helical" evidence="1">
    <location>
        <begin position="33"/>
        <end position="58"/>
    </location>
</feature>
<dbReference type="Proteomes" id="UP000183974">
    <property type="component" value="Unassembled WGS sequence"/>
</dbReference>
<organism evidence="2 3">
    <name type="scientific">Roseovarius pacificus</name>
    <dbReference type="NCBI Taxonomy" id="337701"/>
    <lineage>
        <taxon>Bacteria</taxon>
        <taxon>Pseudomonadati</taxon>
        <taxon>Pseudomonadota</taxon>
        <taxon>Alphaproteobacteria</taxon>
        <taxon>Rhodobacterales</taxon>
        <taxon>Roseobacteraceae</taxon>
        <taxon>Roseovarius</taxon>
    </lineage>
</organism>
<keyword evidence="1" id="KW-0812">Transmembrane</keyword>
<evidence type="ECO:0000256" key="1">
    <source>
        <dbReference type="SAM" id="Phobius"/>
    </source>
</evidence>
<feature type="transmembrane region" description="Helical" evidence="1">
    <location>
        <begin position="6"/>
        <end position="26"/>
    </location>
</feature>
<sequence length="101" mass="11326">MIDKLFPVFAISFFASGAAVCYFLILESWELSTFVLILASLIAAIPYLLIGSGISMAIFQYFLTFLIPYDDIKKEATVIPGCLILYVFNVFQLTYLAADYI</sequence>
<evidence type="ECO:0000313" key="3">
    <source>
        <dbReference type="Proteomes" id="UP000183974"/>
    </source>
</evidence>